<reference evidence="5" key="1">
    <citation type="journal article" date="2019" name="Int. J. Syst. Evol. Microbiol.">
        <title>The Global Catalogue of Microorganisms (GCM) 10K type strain sequencing project: providing services to taxonomists for standard genome sequencing and annotation.</title>
        <authorList>
            <consortium name="The Broad Institute Genomics Platform"/>
            <consortium name="The Broad Institute Genome Sequencing Center for Infectious Disease"/>
            <person name="Wu L."/>
            <person name="Ma J."/>
        </authorList>
    </citation>
    <scope>NUCLEOTIDE SEQUENCE [LARGE SCALE GENOMIC DNA]</scope>
    <source>
        <strain evidence="5">CGMCC 1.12989</strain>
    </source>
</reference>
<dbReference type="Gene3D" id="3.40.50.1820">
    <property type="entry name" value="alpha/beta hydrolase"/>
    <property type="match status" value="1"/>
</dbReference>
<feature type="signal peptide" evidence="3">
    <location>
        <begin position="1"/>
        <end position="19"/>
    </location>
</feature>
<dbReference type="InterPro" id="IPR052558">
    <property type="entry name" value="Siderophore_Hydrolase_D"/>
</dbReference>
<evidence type="ECO:0000256" key="3">
    <source>
        <dbReference type="SAM" id="SignalP"/>
    </source>
</evidence>
<accession>A0ABV8RPT1</accession>
<dbReference type="InterPro" id="IPR029058">
    <property type="entry name" value="AB_hydrolase_fold"/>
</dbReference>
<gene>
    <name evidence="4" type="ORF">ACFO0A_09980</name>
</gene>
<comment type="caution">
    <text evidence="4">The sequence shown here is derived from an EMBL/GenBank/DDBJ whole genome shotgun (WGS) entry which is preliminary data.</text>
</comment>
<dbReference type="RefSeq" id="WP_379538857.1">
    <property type="nucleotide sequence ID" value="NZ_JBHSDR010000006.1"/>
</dbReference>
<dbReference type="PANTHER" id="PTHR40841">
    <property type="entry name" value="SIDEROPHORE TRIACETYLFUSARININE C ESTERASE"/>
    <property type="match status" value="1"/>
</dbReference>
<evidence type="ECO:0000313" key="4">
    <source>
        <dbReference type="EMBL" id="MFC4295380.1"/>
    </source>
</evidence>
<keyword evidence="3" id="KW-0732">Signal</keyword>
<evidence type="ECO:0000256" key="1">
    <source>
        <dbReference type="ARBA" id="ARBA00005622"/>
    </source>
</evidence>
<dbReference type="SUPFAM" id="SSF53474">
    <property type="entry name" value="alpha/beta-Hydrolases"/>
    <property type="match status" value="1"/>
</dbReference>
<evidence type="ECO:0000256" key="2">
    <source>
        <dbReference type="ARBA" id="ARBA00022801"/>
    </source>
</evidence>
<organism evidence="4 5">
    <name type="scientific">Novosphingobium tardum</name>
    <dbReference type="NCBI Taxonomy" id="1538021"/>
    <lineage>
        <taxon>Bacteria</taxon>
        <taxon>Pseudomonadati</taxon>
        <taxon>Pseudomonadota</taxon>
        <taxon>Alphaproteobacteria</taxon>
        <taxon>Sphingomonadales</taxon>
        <taxon>Sphingomonadaceae</taxon>
        <taxon>Novosphingobium</taxon>
    </lineage>
</organism>
<dbReference type="PANTHER" id="PTHR40841:SF2">
    <property type="entry name" value="SIDEROPHORE-DEGRADING ESTERASE (EUROFUNG)"/>
    <property type="match status" value="1"/>
</dbReference>
<dbReference type="Pfam" id="PF00756">
    <property type="entry name" value="Esterase"/>
    <property type="match status" value="1"/>
</dbReference>
<feature type="chain" id="PRO_5047342419" evidence="3">
    <location>
        <begin position="20"/>
        <end position="289"/>
    </location>
</feature>
<dbReference type="InterPro" id="IPR000801">
    <property type="entry name" value="Esterase-like"/>
</dbReference>
<dbReference type="EMBL" id="JBHSDR010000006">
    <property type="protein sequence ID" value="MFC4295380.1"/>
    <property type="molecule type" value="Genomic_DNA"/>
</dbReference>
<keyword evidence="2 4" id="KW-0378">Hydrolase</keyword>
<dbReference type="GO" id="GO:0016787">
    <property type="term" value="F:hydrolase activity"/>
    <property type="evidence" value="ECO:0007669"/>
    <property type="project" value="UniProtKB-KW"/>
</dbReference>
<comment type="similarity">
    <text evidence="1">Belongs to the esterase D family.</text>
</comment>
<evidence type="ECO:0000313" key="5">
    <source>
        <dbReference type="Proteomes" id="UP001595828"/>
    </source>
</evidence>
<name>A0ABV8RPT1_9SPHN</name>
<sequence>MRRLIALAALLALTAPAEARTPDRVQARDAAVSPITLGETYRFRSAVMDEERVLNVYLPDGYAKGTQRYPVLYLIDGGIDQDFIHVVGSSQLGSTWARSQAAIVVGIATKDRRNELTGCTADKALLAKYPTAGHSQRFRDFIRDEVKPWVAGRYRTDGNDGVIGESLAGLFIAETWLKQPDLFRNYAAISPSLWWDNAALTVTSKVGPRQAGRRFFLATAEEGAESGAIADRFVAELNPARDWCFAPHPEFTHATIYHAVVPAALQFLFPTTVAQDAQYGFTLGCSKKS</sequence>
<proteinExistence type="inferred from homology"/>
<dbReference type="Proteomes" id="UP001595828">
    <property type="component" value="Unassembled WGS sequence"/>
</dbReference>
<protein>
    <submittedName>
        <fullName evidence="4">Alpha/beta hydrolase</fullName>
    </submittedName>
</protein>
<keyword evidence="5" id="KW-1185">Reference proteome</keyword>